<reference evidence="2" key="2">
    <citation type="submission" date="2015-06" db="UniProtKB">
        <authorList>
            <consortium name="EnsemblPlants"/>
        </authorList>
    </citation>
    <scope>IDENTIFICATION</scope>
</reference>
<name>A0A0D2ZPC9_BRAOL</name>
<feature type="region of interest" description="Disordered" evidence="1">
    <location>
        <begin position="193"/>
        <end position="219"/>
    </location>
</feature>
<dbReference type="SUPFAM" id="SSF50630">
    <property type="entry name" value="Acid proteases"/>
    <property type="match status" value="1"/>
</dbReference>
<dbReference type="HOGENOM" id="CLU_706680_0_0_1"/>
<dbReference type="AlphaFoldDB" id="A0A0D2ZPC9"/>
<dbReference type="CDD" id="cd00303">
    <property type="entry name" value="retropepsin_like"/>
    <property type="match status" value="1"/>
</dbReference>
<reference evidence="2" key="1">
    <citation type="journal article" date="2014" name="Genome Biol.">
        <title>Transcriptome and methylome profiling reveals relics of genome dominance in the mesopolyploid Brassica oleracea.</title>
        <authorList>
            <person name="Parkin I.A."/>
            <person name="Koh C."/>
            <person name="Tang H."/>
            <person name="Robinson S.J."/>
            <person name="Kagale S."/>
            <person name="Clarke W.E."/>
            <person name="Town C.D."/>
            <person name="Nixon J."/>
            <person name="Krishnakumar V."/>
            <person name="Bidwell S.L."/>
            <person name="Denoeud F."/>
            <person name="Belcram H."/>
            <person name="Links M.G."/>
            <person name="Just J."/>
            <person name="Clarke C."/>
            <person name="Bender T."/>
            <person name="Huebert T."/>
            <person name="Mason A.S."/>
            <person name="Pires J.C."/>
            <person name="Barker G."/>
            <person name="Moore J."/>
            <person name="Walley P.G."/>
            <person name="Manoli S."/>
            <person name="Batley J."/>
            <person name="Edwards D."/>
            <person name="Nelson M.N."/>
            <person name="Wang X."/>
            <person name="Paterson A.H."/>
            <person name="King G."/>
            <person name="Bancroft I."/>
            <person name="Chalhoub B."/>
            <person name="Sharpe A.G."/>
        </authorList>
    </citation>
    <scope>NUCLEOTIDE SEQUENCE [LARGE SCALE GENOMIC DNA]</scope>
    <source>
        <strain evidence="2">cv. TO1000</strain>
    </source>
</reference>
<feature type="compositionally biased region" description="Polar residues" evidence="1">
    <location>
        <begin position="193"/>
        <end position="207"/>
    </location>
</feature>
<dbReference type="PANTHER" id="PTHR15503">
    <property type="entry name" value="LDOC1 RELATED"/>
    <property type="match status" value="1"/>
</dbReference>
<dbReference type="InterPro" id="IPR032567">
    <property type="entry name" value="RTL1-rel"/>
</dbReference>
<dbReference type="Proteomes" id="UP000032141">
    <property type="component" value="Unassembled WGS sequence"/>
</dbReference>
<protein>
    <recommendedName>
        <fullName evidence="4">Retrotransposon gag domain-containing protein</fullName>
    </recommendedName>
</protein>
<dbReference type="InterPro" id="IPR021109">
    <property type="entry name" value="Peptidase_aspartic_dom_sf"/>
</dbReference>
<dbReference type="PANTHER" id="PTHR15503:SF22">
    <property type="entry name" value="TRANSPOSON TY3-I GAG POLYPROTEIN"/>
    <property type="match status" value="1"/>
</dbReference>
<feature type="compositionally biased region" description="Basic and acidic residues" evidence="1">
    <location>
        <begin position="1"/>
        <end position="17"/>
    </location>
</feature>
<evidence type="ECO:0000256" key="1">
    <source>
        <dbReference type="SAM" id="MobiDB-lite"/>
    </source>
</evidence>
<feature type="region of interest" description="Disordered" evidence="1">
    <location>
        <begin position="1"/>
        <end position="68"/>
    </location>
</feature>
<dbReference type="Gene3D" id="2.40.70.10">
    <property type="entry name" value="Acid Proteases"/>
    <property type="match status" value="1"/>
</dbReference>
<keyword evidence="3" id="KW-1185">Reference proteome</keyword>
<evidence type="ECO:0000313" key="2">
    <source>
        <dbReference type="EnsemblPlants" id="Bo00285s170.1"/>
    </source>
</evidence>
<dbReference type="OMA" id="ARRRIQC"/>
<feature type="region of interest" description="Disordered" evidence="1">
    <location>
        <begin position="93"/>
        <end position="120"/>
    </location>
</feature>
<evidence type="ECO:0000313" key="3">
    <source>
        <dbReference type="Proteomes" id="UP000032141"/>
    </source>
</evidence>
<organism evidence="2 3">
    <name type="scientific">Brassica oleracea var. oleracea</name>
    <dbReference type="NCBI Taxonomy" id="109376"/>
    <lineage>
        <taxon>Eukaryota</taxon>
        <taxon>Viridiplantae</taxon>
        <taxon>Streptophyta</taxon>
        <taxon>Embryophyta</taxon>
        <taxon>Tracheophyta</taxon>
        <taxon>Spermatophyta</taxon>
        <taxon>Magnoliopsida</taxon>
        <taxon>eudicotyledons</taxon>
        <taxon>Gunneridae</taxon>
        <taxon>Pentapetalae</taxon>
        <taxon>rosids</taxon>
        <taxon>malvids</taxon>
        <taxon>Brassicales</taxon>
        <taxon>Brassicaceae</taxon>
        <taxon>Brassiceae</taxon>
        <taxon>Brassica</taxon>
    </lineage>
</organism>
<accession>A0A0D2ZPC9</accession>
<proteinExistence type="predicted"/>
<dbReference type="Gramene" id="Bo00285s170.1">
    <property type="protein sequence ID" value="Bo00285s170.1"/>
    <property type="gene ID" value="Bo00285s170"/>
</dbReference>
<dbReference type="Pfam" id="PF08284">
    <property type="entry name" value="RVP_2"/>
    <property type="match status" value="1"/>
</dbReference>
<evidence type="ECO:0008006" key="4">
    <source>
        <dbReference type="Google" id="ProtNLM"/>
    </source>
</evidence>
<sequence>MVFHDDEGMKRGDEINQTRRPPWKTVQPRDGVTADKDTEVEEPEAYEPNQRMSNRRRKPNPKHGGILQTDVVGSGVKYARRRIQCAERRQASRYTPTSMSVHRERVKGPNPLAPPALHRGIRQNGSLRGYQREFEKLKNKVTRWTQKALIGTYIGGLKDSISDSIRMFQPRTLKAMIELARMRDDQLQRARRYTNTPQWNVRSNNANPTPPEPGSATPKRLSWDEMKRKRSLGLCFSCDERYTPDHRCRKSQLLLIEGIEEEDDEIEIPPDTEEAEITLQSLTGWGSHKTNRTYTETQRRTLITLIDSGASHKFINDKTAALLNLQLTPTKPFHVRVADGFPLQCNAVYRKVQTRVNGVNFPIDFFPIPLKGLDMVLGIQWLIQVGPTLCD</sequence>
<dbReference type="EnsemblPlants" id="Bo00285s170.1">
    <property type="protein sequence ID" value="Bo00285s170.1"/>
    <property type="gene ID" value="Bo00285s170"/>
</dbReference>